<dbReference type="SUPFAM" id="SSF50494">
    <property type="entry name" value="Trypsin-like serine proteases"/>
    <property type="match status" value="1"/>
</dbReference>
<protein>
    <recommendedName>
        <fullName evidence="2">Trypsin-like peptidase domain-containing protein</fullName>
    </recommendedName>
</protein>
<dbReference type="AlphaFoldDB" id="A0A6B3N5V9"/>
<dbReference type="Gene3D" id="2.40.10.10">
    <property type="entry name" value="Trypsin-like serine proteases"/>
    <property type="match status" value="2"/>
</dbReference>
<gene>
    <name evidence="1" type="ORF">F6J89_13025</name>
</gene>
<accession>A0A6B3N5V9</accession>
<proteinExistence type="predicted"/>
<dbReference type="InterPro" id="IPR043504">
    <property type="entry name" value="Peptidase_S1_PA_chymotrypsin"/>
</dbReference>
<reference evidence="1" key="1">
    <citation type="submission" date="2019-11" db="EMBL/GenBank/DDBJ databases">
        <title>Genomic insights into an expanded diversity of filamentous marine cyanobacteria reveals the extraordinary biosynthetic potential of Moorea and Okeania.</title>
        <authorList>
            <person name="Ferreira Leao T."/>
            <person name="Wang M."/>
            <person name="Moss N."/>
            <person name="Da Silva R."/>
            <person name="Sanders J."/>
            <person name="Nurk S."/>
            <person name="Gurevich A."/>
            <person name="Humphrey G."/>
            <person name="Reher R."/>
            <person name="Zhu Q."/>
            <person name="Belda-Ferre P."/>
            <person name="Glukhov E."/>
            <person name="Rex R."/>
            <person name="Dorrestein P.C."/>
            <person name="Knight R."/>
            <person name="Pevzner P."/>
            <person name="Gerwick W.H."/>
            <person name="Gerwick L."/>
        </authorList>
    </citation>
    <scope>NUCLEOTIDE SEQUENCE</scope>
    <source>
        <strain evidence="1">SIO1C4</strain>
    </source>
</reference>
<sequence length="309" mass="33119">MLFDELQDAHQRLSAVLNGAFDVACPLTLSAIDSVNKCLLIGINELQAEAVVRSLFKDQVGDLPLSVKCLQFRLHGKQQRNRPISGGLKIVYPEGGNLGVGSIGVIAKRDNVLGFVTAGHVVDKIGTKVYQPSKSDNNRVGETKVVSNWKGSANSDSAFVEAEYSRRDEPKVGTIWKDDNSFYEVSQSGVAKVGDQVIMSGQNNNTGTENGEVIVVGATVRFTGGSTLNNQVITDYKTIEGDSGGAVFKIDSGNKVVLLGINVAGSDKQYITPSPSPSKPPNPFNNLYGVYSPWQSLEQDLGGTWVIKA</sequence>
<organism evidence="1">
    <name type="scientific">Symploca sp. SIO1C4</name>
    <dbReference type="NCBI Taxonomy" id="2607765"/>
    <lineage>
        <taxon>Bacteria</taxon>
        <taxon>Bacillati</taxon>
        <taxon>Cyanobacteriota</taxon>
        <taxon>Cyanophyceae</taxon>
        <taxon>Coleofasciculales</taxon>
        <taxon>Coleofasciculaceae</taxon>
        <taxon>Symploca</taxon>
    </lineage>
</organism>
<evidence type="ECO:0008006" key="2">
    <source>
        <dbReference type="Google" id="ProtNLM"/>
    </source>
</evidence>
<dbReference type="EMBL" id="JAAHFQ010000225">
    <property type="protein sequence ID" value="NER28519.1"/>
    <property type="molecule type" value="Genomic_DNA"/>
</dbReference>
<dbReference type="InterPro" id="IPR009003">
    <property type="entry name" value="Peptidase_S1_PA"/>
</dbReference>
<name>A0A6B3N5V9_9CYAN</name>
<comment type="caution">
    <text evidence="1">The sequence shown here is derived from an EMBL/GenBank/DDBJ whole genome shotgun (WGS) entry which is preliminary data.</text>
</comment>
<evidence type="ECO:0000313" key="1">
    <source>
        <dbReference type="EMBL" id="NER28519.1"/>
    </source>
</evidence>